<dbReference type="RefSeq" id="XP_001875556.1">
    <property type="nucleotide sequence ID" value="XM_001875521.1"/>
</dbReference>
<dbReference type="InParanoid" id="B0CWF6"/>
<evidence type="ECO:0000313" key="1">
    <source>
        <dbReference type="EMBL" id="EDR13058.1"/>
    </source>
</evidence>
<dbReference type="EMBL" id="DS547093">
    <property type="protein sequence ID" value="EDR13058.1"/>
    <property type="molecule type" value="Genomic_DNA"/>
</dbReference>
<evidence type="ECO:0000313" key="2">
    <source>
        <dbReference type="Proteomes" id="UP000001194"/>
    </source>
</evidence>
<organism evidence="2">
    <name type="scientific">Laccaria bicolor (strain S238N-H82 / ATCC MYA-4686)</name>
    <name type="common">Bicoloured deceiver</name>
    <name type="synonym">Laccaria laccata var. bicolor</name>
    <dbReference type="NCBI Taxonomy" id="486041"/>
    <lineage>
        <taxon>Eukaryota</taxon>
        <taxon>Fungi</taxon>
        <taxon>Dikarya</taxon>
        <taxon>Basidiomycota</taxon>
        <taxon>Agaricomycotina</taxon>
        <taxon>Agaricomycetes</taxon>
        <taxon>Agaricomycetidae</taxon>
        <taxon>Agaricales</taxon>
        <taxon>Agaricineae</taxon>
        <taxon>Hydnangiaceae</taxon>
        <taxon>Laccaria</taxon>
    </lineage>
</organism>
<gene>
    <name evidence="1" type="ORF">LACBIDRAFT_308487</name>
</gene>
<dbReference type="Proteomes" id="UP000001194">
    <property type="component" value="Unassembled WGS sequence"/>
</dbReference>
<proteinExistence type="predicted"/>
<sequence>MPTWNGDNGPAAPPLPSTISPYHYLLSSSLPLPSTLSPLSPSPLPCSLPPPFFSSLPVESSGVHVDYVGDAIQWITLWMTQRTPMLSRNRKHQNNHGHL</sequence>
<dbReference type="HOGENOM" id="CLU_2320796_0_0_1"/>
<name>B0CWF6_LACBS</name>
<accession>B0CWF6</accession>
<dbReference type="AlphaFoldDB" id="B0CWF6"/>
<keyword evidence="2" id="KW-1185">Reference proteome</keyword>
<protein>
    <submittedName>
        <fullName evidence="1">Predicted protein</fullName>
    </submittedName>
</protein>
<dbReference type="KEGG" id="lbc:LACBIDRAFT_308487"/>
<dbReference type="GeneID" id="6071270"/>
<reference evidence="1 2" key="1">
    <citation type="journal article" date="2008" name="Nature">
        <title>The genome of Laccaria bicolor provides insights into mycorrhizal symbiosis.</title>
        <authorList>
            <person name="Martin F."/>
            <person name="Aerts A."/>
            <person name="Ahren D."/>
            <person name="Brun A."/>
            <person name="Danchin E.G.J."/>
            <person name="Duchaussoy F."/>
            <person name="Gibon J."/>
            <person name="Kohler A."/>
            <person name="Lindquist E."/>
            <person name="Pereda V."/>
            <person name="Salamov A."/>
            <person name="Shapiro H.J."/>
            <person name="Wuyts J."/>
            <person name="Blaudez D."/>
            <person name="Buee M."/>
            <person name="Brokstein P."/>
            <person name="Canbaeck B."/>
            <person name="Cohen D."/>
            <person name="Courty P.E."/>
            <person name="Coutinho P.M."/>
            <person name="Delaruelle C."/>
            <person name="Detter J.C."/>
            <person name="Deveau A."/>
            <person name="DiFazio S."/>
            <person name="Duplessis S."/>
            <person name="Fraissinet-Tachet L."/>
            <person name="Lucic E."/>
            <person name="Frey-Klett P."/>
            <person name="Fourrey C."/>
            <person name="Feussner I."/>
            <person name="Gay G."/>
            <person name="Grimwood J."/>
            <person name="Hoegger P.J."/>
            <person name="Jain P."/>
            <person name="Kilaru S."/>
            <person name="Labbe J."/>
            <person name="Lin Y.C."/>
            <person name="Legue V."/>
            <person name="Le Tacon F."/>
            <person name="Marmeisse R."/>
            <person name="Melayah D."/>
            <person name="Montanini B."/>
            <person name="Muratet M."/>
            <person name="Nehls U."/>
            <person name="Niculita-Hirzel H."/>
            <person name="Oudot-Le Secq M.P."/>
            <person name="Peter M."/>
            <person name="Quesneville H."/>
            <person name="Rajashekar B."/>
            <person name="Reich M."/>
            <person name="Rouhier N."/>
            <person name="Schmutz J."/>
            <person name="Yin T."/>
            <person name="Chalot M."/>
            <person name="Henrissat B."/>
            <person name="Kuees U."/>
            <person name="Lucas S."/>
            <person name="Van de Peer Y."/>
            <person name="Podila G.K."/>
            <person name="Polle A."/>
            <person name="Pukkila P.J."/>
            <person name="Richardson P.M."/>
            <person name="Rouze P."/>
            <person name="Sanders I.R."/>
            <person name="Stajich J.E."/>
            <person name="Tunlid A."/>
            <person name="Tuskan G."/>
            <person name="Grigoriev I.V."/>
        </authorList>
    </citation>
    <scope>NUCLEOTIDE SEQUENCE [LARGE SCALE GENOMIC DNA]</scope>
    <source>
        <strain evidence="2">S238N-H82 / ATCC MYA-4686</strain>
    </source>
</reference>